<protein>
    <submittedName>
        <fullName evidence="1">Uncharacterized protein</fullName>
    </submittedName>
</protein>
<evidence type="ECO:0000313" key="1">
    <source>
        <dbReference type="EMBL" id="ACC69786.1"/>
    </source>
</evidence>
<name>B2JE10_PARP8</name>
<dbReference type="HOGENOM" id="CLU_2664038_0_0_4"/>
<dbReference type="EMBL" id="CP001043">
    <property type="protein sequence ID" value="ACC69786.1"/>
    <property type="molecule type" value="Genomic_DNA"/>
</dbReference>
<keyword evidence="2" id="KW-1185">Reference proteome</keyword>
<dbReference type="STRING" id="391038.Bphy_0595"/>
<dbReference type="Proteomes" id="UP000001192">
    <property type="component" value="Chromosome 1"/>
</dbReference>
<dbReference type="KEGG" id="bph:Bphy_0595"/>
<dbReference type="eggNOG" id="ENOG5032PIW">
    <property type="taxonomic scope" value="Bacteria"/>
</dbReference>
<gene>
    <name evidence="1" type="ordered locus">Bphy_0595</name>
</gene>
<reference evidence="2" key="1">
    <citation type="journal article" date="2014" name="Stand. Genomic Sci.">
        <title>Complete genome sequence of Burkholderia phymatum STM815(T), a broad host range and efficient nitrogen-fixing symbiont of Mimosa species.</title>
        <authorList>
            <person name="Moulin L."/>
            <person name="Klonowska A."/>
            <person name="Caroline B."/>
            <person name="Booth K."/>
            <person name="Vriezen J.A."/>
            <person name="Melkonian R."/>
            <person name="James E.K."/>
            <person name="Young J.P."/>
            <person name="Bena G."/>
            <person name="Hauser L."/>
            <person name="Land M."/>
            <person name="Kyrpides N."/>
            <person name="Bruce D."/>
            <person name="Chain P."/>
            <person name="Copeland A."/>
            <person name="Pitluck S."/>
            <person name="Woyke T."/>
            <person name="Lizotte-Waniewski M."/>
            <person name="Bristow J."/>
            <person name="Riley M."/>
        </authorList>
    </citation>
    <scope>NUCLEOTIDE SEQUENCE [LARGE SCALE GENOMIC DNA]</scope>
    <source>
        <strain evidence="2">DSM 17167 / CIP 108236 / LMG 21445 / STM815</strain>
    </source>
</reference>
<organism evidence="1 2">
    <name type="scientific">Paraburkholderia phymatum (strain DSM 17167 / CIP 108236 / LMG 21445 / STM815)</name>
    <name type="common">Burkholderia phymatum</name>
    <dbReference type="NCBI Taxonomy" id="391038"/>
    <lineage>
        <taxon>Bacteria</taxon>
        <taxon>Pseudomonadati</taxon>
        <taxon>Pseudomonadota</taxon>
        <taxon>Betaproteobacteria</taxon>
        <taxon>Burkholderiales</taxon>
        <taxon>Burkholderiaceae</taxon>
        <taxon>Paraburkholderia</taxon>
    </lineage>
</organism>
<dbReference type="AlphaFoldDB" id="B2JE10"/>
<evidence type="ECO:0000313" key="2">
    <source>
        <dbReference type="Proteomes" id="UP000001192"/>
    </source>
</evidence>
<proteinExistence type="predicted"/>
<sequence length="75" mass="8368">MAQQRKERERQKYKKPRHAVAFMIRTACAWFARIRDEASGAPMGAASGDVEVRTGCGSCAKEYDNACARVNLQFA</sequence>
<accession>B2JE10</accession>